<dbReference type="Pfam" id="PF00582">
    <property type="entry name" value="Usp"/>
    <property type="match status" value="2"/>
</dbReference>
<dbReference type="InterPro" id="IPR006016">
    <property type="entry name" value="UspA"/>
</dbReference>
<name>A0ABS6WR92_9HYPH</name>
<dbReference type="EMBL" id="JAHWQX010000003">
    <property type="protein sequence ID" value="MBW3098476.1"/>
    <property type="molecule type" value="Genomic_DNA"/>
</dbReference>
<protein>
    <submittedName>
        <fullName evidence="3">Universal stress protein</fullName>
    </submittedName>
</protein>
<reference evidence="3" key="1">
    <citation type="submission" date="2021-07" db="EMBL/GenBank/DDBJ databases">
        <title>Pseudohoeflea marina sp. nov. a polyhydroxyalcanoate-producing bacterium.</title>
        <authorList>
            <person name="Zheng W."/>
            <person name="Yu S."/>
            <person name="Huang Y."/>
        </authorList>
    </citation>
    <scope>NUCLEOTIDE SEQUENCE</scope>
    <source>
        <strain evidence="3">DP4N28-3</strain>
    </source>
</reference>
<gene>
    <name evidence="3" type="ORF">KY465_14425</name>
</gene>
<organism evidence="3 4">
    <name type="scientific">Pseudohoeflea coraliihabitans</name>
    <dbReference type="NCBI Taxonomy" id="2860393"/>
    <lineage>
        <taxon>Bacteria</taxon>
        <taxon>Pseudomonadati</taxon>
        <taxon>Pseudomonadota</taxon>
        <taxon>Alphaproteobacteria</taxon>
        <taxon>Hyphomicrobiales</taxon>
        <taxon>Rhizobiaceae</taxon>
        <taxon>Pseudohoeflea</taxon>
    </lineage>
</organism>
<dbReference type="RefSeq" id="WP_219202528.1">
    <property type="nucleotide sequence ID" value="NZ_JAHWQX010000003.1"/>
</dbReference>
<dbReference type="PANTHER" id="PTHR46268:SF6">
    <property type="entry name" value="UNIVERSAL STRESS PROTEIN UP12"/>
    <property type="match status" value="1"/>
</dbReference>
<sequence length="285" mass="30092">MTKTKIISLVDGSSYSKSVCGLSAWAAGRLEASVEILHVLGRREASGSDDLSGAIALGARTTLLEKLTALDAERGKLLQERGRAILEDARAVVTAAGVEAVETRLFHGDLIDILARREPEADLLVIGKRGEGADFASLHLGSNLERIVRASHKPVLVASRAFKPIAKVLIAWDGGSSSAKAVDHVARSPLFAGLDIRLVFVGHETDEIRRGMARAAETLGAGGHSVATAVLAGQPEKVLGEHVGAESTDLVVMGAYGHSRIRSLIIGSTTTEMIRSCLVPILLMR</sequence>
<dbReference type="Proteomes" id="UP001430804">
    <property type="component" value="Unassembled WGS sequence"/>
</dbReference>
<keyword evidence="4" id="KW-1185">Reference proteome</keyword>
<proteinExistence type="inferred from homology"/>
<comment type="caution">
    <text evidence="3">The sequence shown here is derived from an EMBL/GenBank/DDBJ whole genome shotgun (WGS) entry which is preliminary data.</text>
</comment>
<feature type="domain" description="UspA" evidence="2">
    <location>
        <begin position="5"/>
        <end position="157"/>
    </location>
</feature>
<evidence type="ECO:0000313" key="3">
    <source>
        <dbReference type="EMBL" id="MBW3098476.1"/>
    </source>
</evidence>
<dbReference type="PANTHER" id="PTHR46268">
    <property type="entry name" value="STRESS RESPONSE PROTEIN NHAX"/>
    <property type="match status" value="1"/>
</dbReference>
<evidence type="ECO:0000313" key="4">
    <source>
        <dbReference type="Proteomes" id="UP001430804"/>
    </source>
</evidence>
<accession>A0ABS6WR92</accession>
<evidence type="ECO:0000259" key="2">
    <source>
        <dbReference type="Pfam" id="PF00582"/>
    </source>
</evidence>
<comment type="similarity">
    <text evidence="1">Belongs to the universal stress protein A family.</text>
</comment>
<evidence type="ECO:0000256" key="1">
    <source>
        <dbReference type="ARBA" id="ARBA00008791"/>
    </source>
</evidence>
<dbReference type="CDD" id="cd00293">
    <property type="entry name" value="USP-like"/>
    <property type="match status" value="2"/>
</dbReference>
<feature type="domain" description="UspA" evidence="2">
    <location>
        <begin position="215"/>
        <end position="284"/>
    </location>
</feature>